<proteinExistence type="predicted"/>
<gene>
    <name evidence="1" type="ORF">SAMN04488122_5543</name>
</gene>
<reference evidence="2" key="1">
    <citation type="submission" date="2016-10" db="EMBL/GenBank/DDBJ databases">
        <authorList>
            <person name="Varghese N."/>
            <person name="Submissions S."/>
        </authorList>
    </citation>
    <scope>NUCLEOTIDE SEQUENCE [LARGE SCALE GENOMIC DNA]</scope>
    <source>
        <strain evidence="2">DSM 3695</strain>
    </source>
</reference>
<protein>
    <submittedName>
        <fullName evidence="1">Uncharacterized protein</fullName>
    </submittedName>
</protein>
<evidence type="ECO:0000313" key="2">
    <source>
        <dbReference type="Proteomes" id="UP000199310"/>
    </source>
</evidence>
<dbReference type="Proteomes" id="UP000199310">
    <property type="component" value="Unassembled WGS sequence"/>
</dbReference>
<organism evidence="1 2">
    <name type="scientific">Chitinophaga arvensicola</name>
    <dbReference type="NCBI Taxonomy" id="29529"/>
    <lineage>
        <taxon>Bacteria</taxon>
        <taxon>Pseudomonadati</taxon>
        <taxon>Bacteroidota</taxon>
        <taxon>Chitinophagia</taxon>
        <taxon>Chitinophagales</taxon>
        <taxon>Chitinophagaceae</taxon>
        <taxon>Chitinophaga</taxon>
    </lineage>
</organism>
<dbReference type="EMBL" id="FOJG01000002">
    <property type="protein sequence ID" value="SEW53531.1"/>
    <property type="molecule type" value="Genomic_DNA"/>
</dbReference>
<evidence type="ECO:0000313" key="1">
    <source>
        <dbReference type="EMBL" id="SEW53531.1"/>
    </source>
</evidence>
<name>A0A1I0SAG1_9BACT</name>
<accession>A0A1I0SAG1</accession>
<dbReference type="AlphaFoldDB" id="A0A1I0SAG1"/>
<keyword evidence="2" id="KW-1185">Reference proteome</keyword>
<sequence>MNIKHKLLIVYAVNKIIVHMSHESVFPGKKNKVVRSLPGMLYPGN</sequence>